<dbReference type="EMBL" id="FNUK01000015">
    <property type="protein sequence ID" value="SEF90074.1"/>
    <property type="molecule type" value="Genomic_DNA"/>
</dbReference>
<dbReference type="Gene3D" id="3.40.630.30">
    <property type="match status" value="1"/>
</dbReference>
<dbReference type="OrthoDB" id="1952641at2"/>
<accession>A0A1H5VS69</accession>
<name>A0A1H5VS69_9CLOT</name>
<feature type="domain" description="N-acetyltransferase" evidence="1">
    <location>
        <begin position="11"/>
        <end position="163"/>
    </location>
</feature>
<keyword evidence="3" id="KW-1185">Reference proteome</keyword>
<organism evidence="2 3">
    <name type="scientific">Caloramator fervidus</name>
    <dbReference type="NCBI Taxonomy" id="29344"/>
    <lineage>
        <taxon>Bacteria</taxon>
        <taxon>Bacillati</taxon>
        <taxon>Bacillota</taxon>
        <taxon>Clostridia</taxon>
        <taxon>Eubacteriales</taxon>
        <taxon>Clostridiaceae</taxon>
        <taxon>Caloramator</taxon>
    </lineage>
</organism>
<evidence type="ECO:0000313" key="3">
    <source>
        <dbReference type="Proteomes" id="UP000242850"/>
    </source>
</evidence>
<reference evidence="3" key="1">
    <citation type="submission" date="2016-10" db="EMBL/GenBank/DDBJ databases">
        <authorList>
            <person name="Varghese N."/>
            <person name="Submissions S."/>
        </authorList>
    </citation>
    <scope>NUCLEOTIDE SEQUENCE [LARGE SCALE GENOMIC DNA]</scope>
    <source>
        <strain evidence="3">DSM 5463</strain>
    </source>
</reference>
<keyword evidence="2" id="KW-0808">Transferase</keyword>
<sequence length="170" mass="20010">MLLINIASNDFKVKNISLSDLVDVLNFINEDSDNLLSIGYDKKINLEFIKEKYMESLVDPLEFFCGIYKEDEMLGILKGRLENKGVLEVWFLTYILKKSFRRLGLGSYILKLVEDYLKFQYNVLKYYAIVSIDNEKSIKFWIKNGYIIERTSEYFKLNDKPVNILMKGVK</sequence>
<dbReference type="InterPro" id="IPR000182">
    <property type="entry name" value="GNAT_dom"/>
</dbReference>
<evidence type="ECO:0000313" key="2">
    <source>
        <dbReference type="EMBL" id="SEF90074.1"/>
    </source>
</evidence>
<dbReference type="Pfam" id="PF13420">
    <property type="entry name" value="Acetyltransf_4"/>
    <property type="match status" value="1"/>
</dbReference>
<dbReference type="Proteomes" id="UP000242850">
    <property type="component" value="Unassembled WGS sequence"/>
</dbReference>
<proteinExistence type="predicted"/>
<evidence type="ECO:0000259" key="1">
    <source>
        <dbReference type="PROSITE" id="PS51186"/>
    </source>
</evidence>
<dbReference type="RefSeq" id="WP_103896237.1">
    <property type="nucleotide sequence ID" value="NZ_FNUK01000015.1"/>
</dbReference>
<dbReference type="SUPFAM" id="SSF55729">
    <property type="entry name" value="Acyl-CoA N-acyltransferases (Nat)"/>
    <property type="match status" value="1"/>
</dbReference>
<dbReference type="InterPro" id="IPR016181">
    <property type="entry name" value="Acyl_CoA_acyltransferase"/>
</dbReference>
<dbReference type="PROSITE" id="PS51186">
    <property type="entry name" value="GNAT"/>
    <property type="match status" value="1"/>
</dbReference>
<dbReference type="AlphaFoldDB" id="A0A1H5VS69"/>
<gene>
    <name evidence="2" type="ORF">SAMN05660865_01286</name>
</gene>
<protein>
    <submittedName>
        <fullName evidence="2">Acetyltransferase (GNAT) domain-containing protein</fullName>
    </submittedName>
</protein>
<dbReference type="GO" id="GO:0016747">
    <property type="term" value="F:acyltransferase activity, transferring groups other than amino-acyl groups"/>
    <property type="evidence" value="ECO:0007669"/>
    <property type="project" value="InterPro"/>
</dbReference>